<dbReference type="InterPro" id="IPR007318">
    <property type="entry name" value="Phopholipid_MeTrfase"/>
</dbReference>
<organism evidence="6 7">
    <name type="scientific">Mycolicibacterium austroafricanum</name>
    <name type="common">Mycobacterium austroafricanum</name>
    <dbReference type="NCBI Taxonomy" id="39687"/>
    <lineage>
        <taxon>Bacteria</taxon>
        <taxon>Bacillati</taxon>
        <taxon>Actinomycetota</taxon>
        <taxon>Actinomycetes</taxon>
        <taxon>Mycobacteriales</taxon>
        <taxon>Mycobacteriaceae</taxon>
        <taxon>Mycolicibacterium</taxon>
    </lineage>
</organism>
<dbReference type="EC" id="2.1.1.334" evidence="6"/>
<dbReference type="PANTHER" id="PTHR43847:SF1">
    <property type="entry name" value="BLL3993 PROTEIN"/>
    <property type="match status" value="1"/>
</dbReference>
<evidence type="ECO:0000256" key="1">
    <source>
        <dbReference type="ARBA" id="ARBA00004127"/>
    </source>
</evidence>
<dbReference type="Pfam" id="PF04191">
    <property type="entry name" value="PEMT"/>
    <property type="match status" value="1"/>
</dbReference>
<keyword evidence="3 5" id="KW-1133">Transmembrane helix</keyword>
<evidence type="ECO:0000313" key="6">
    <source>
        <dbReference type="EMBL" id="MDN4520597.1"/>
    </source>
</evidence>
<feature type="transmembrane region" description="Helical" evidence="5">
    <location>
        <begin position="90"/>
        <end position="110"/>
    </location>
</feature>
<keyword evidence="6" id="KW-0808">Transferase</keyword>
<dbReference type="EMBL" id="JAUHTC010000080">
    <property type="protein sequence ID" value="MDN4520597.1"/>
    <property type="molecule type" value="Genomic_DNA"/>
</dbReference>
<evidence type="ECO:0000256" key="2">
    <source>
        <dbReference type="ARBA" id="ARBA00022692"/>
    </source>
</evidence>
<evidence type="ECO:0000256" key="5">
    <source>
        <dbReference type="SAM" id="Phobius"/>
    </source>
</evidence>
<feature type="transmembrane region" description="Helical" evidence="5">
    <location>
        <begin position="150"/>
        <end position="174"/>
    </location>
</feature>
<name>A0ABT8HIJ7_MYCAO</name>
<dbReference type="EC" id="2.1.1.100" evidence="6"/>
<accession>A0ABT8HIJ7</accession>
<protein>
    <submittedName>
        <fullName evidence="6">Isoprenylcysteine carboxylmethyltransferase family protein</fullName>
        <ecNumber evidence="6">2.1.1.100</ecNumber>
        <ecNumber evidence="6">2.1.1.334</ecNumber>
    </submittedName>
</protein>
<comment type="subcellular location">
    <subcellularLocation>
        <location evidence="1">Endomembrane system</location>
        <topology evidence="1">Multi-pass membrane protein</topology>
    </subcellularLocation>
</comment>
<feature type="transmembrane region" description="Helical" evidence="5">
    <location>
        <begin position="6"/>
        <end position="28"/>
    </location>
</feature>
<keyword evidence="2 5" id="KW-0812">Transmembrane</keyword>
<proteinExistence type="predicted"/>
<evidence type="ECO:0000313" key="7">
    <source>
        <dbReference type="Proteomes" id="UP001172687"/>
    </source>
</evidence>
<dbReference type="Gene3D" id="1.20.120.1630">
    <property type="match status" value="1"/>
</dbReference>
<evidence type="ECO:0000256" key="4">
    <source>
        <dbReference type="ARBA" id="ARBA00023136"/>
    </source>
</evidence>
<keyword evidence="4 5" id="KW-0472">Membrane</keyword>
<sequence>MHIFELEVVAVAAIGALVLYLTFVALGFGWRSWRQYRLTGSTGFHGISGRPGSPEWAAGVGFVLAMLLGLLAPALQVFGVLAPIAAIEAWGLQALGSVLALGGLAGTLCAQNDMGESWRIGVDAQESTTLVRRGAFAVVRNPIFTAMLSFATGVALMVPNVVALAALILLVVAIELQVRVVEEPYLIRTHGDAYRSYGQAVGRFLPVLGRFPRTVGGESH</sequence>
<comment type="caution">
    <text evidence="6">The sequence shown here is derived from an EMBL/GenBank/DDBJ whole genome shotgun (WGS) entry which is preliminary data.</text>
</comment>
<keyword evidence="6" id="KW-0489">Methyltransferase</keyword>
<dbReference type="GO" id="GO:0032259">
    <property type="term" value="P:methylation"/>
    <property type="evidence" value="ECO:0007669"/>
    <property type="project" value="UniProtKB-KW"/>
</dbReference>
<dbReference type="GO" id="GO:0004671">
    <property type="term" value="F:protein C-terminal S-isoprenylcysteine carboxyl O-methyltransferase activity"/>
    <property type="evidence" value="ECO:0007669"/>
    <property type="project" value="UniProtKB-EC"/>
</dbReference>
<evidence type="ECO:0000256" key="3">
    <source>
        <dbReference type="ARBA" id="ARBA00022989"/>
    </source>
</evidence>
<keyword evidence="7" id="KW-1185">Reference proteome</keyword>
<feature type="transmembrane region" description="Helical" evidence="5">
    <location>
        <begin position="56"/>
        <end position="78"/>
    </location>
</feature>
<dbReference type="InterPro" id="IPR052527">
    <property type="entry name" value="Metal_cation-efflux_comp"/>
</dbReference>
<dbReference type="Proteomes" id="UP001172687">
    <property type="component" value="Unassembled WGS sequence"/>
</dbReference>
<reference evidence="6" key="1">
    <citation type="submission" date="2023-07" db="EMBL/GenBank/DDBJ databases">
        <title>Degradation of tert-butanol by M. austroafricanum TBA100.</title>
        <authorList>
            <person name="Helbich S."/>
            <person name="Vainshtein Y."/>
        </authorList>
    </citation>
    <scope>NUCLEOTIDE SEQUENCE</scope>
    <source>
        <strain evidence="6">TBA100</strain>
    </source>
</reference>
<dbReference type="PANTHER" id="PTHR43847">
    <property type="entry name" value="BLL3993 PROTEIN"/>
    <property type="match status" value="1"/>
</dbReference>
<gene>
    <name evidence="6" type="ORF">QYF68_22665</name>
</gene>